<evidence type="ECO:0000313" key="2">
    <source>
        <dbReference type="EMBL" id="KAA0969365.1"/>
    </source>
</evidence>
<feature type="signal peptide" evidence="1">
    <location>
        <begin position="1"/>
        <end position="23"/>
    </location>
</feature>
<protein>
    <submittedName>
        <fullName evidence="2">Transporter</fullName>
    </submittedName>
</protein>
<dbReference type="RefSeq" id="WP_149300650.1">
    <property type="nucleotide sequence ID" value="NZ_VTWH01000003.1"/>
</dbReference>
<evidence type="ECO:0000256" key="1">
    <source>
        <dbReference type="SAM" id="SignalP"/>
    </source>
</evidence>
<feature type="chain" id="PRO_5022809100" evidence="1">
    <location>
        <begin position="24"/>
        <end position="264"/>
    </location>
</feature>
<evidence type="ECO:0000313" key="3">
    <source>
        <dbReference type="Proteomes" id="UP000324738"/>
    </source>
</evidence>
<organism evidence="2 3">
    <name type="scientific">Aureimonas fodinaquatilis</name>
    <dbReference type="NCBI Taxonomy" id="2565783"/>
    <lineage>
        <taxon>Bacteria</taxon>
        <taxon>Pseudomonadati</taxon>
        <taxon>Pseudomonadota</taxon>
        <taxon>Alphaproteobacteria</taxon>
        <taxon>Hyphomicrobiales</taxon>
        <taxon>Aurantimonadaceae</taxon>
        <taxon>Aureimonas</taxon>
    </lineage>
</organism>
<gene>
    <name evidence="2" type="ORF">FPY71_12475</name>
</gene>
<name>A0A5B0DTV6_9HYPH</name>
<comment type="caution">
    <text evidence="2">The sequence shown here is derived from an EMBL/GenBank/DDBJ whole genome shotgun (WGS) entry which is preliminary data.</text>
</comment>
<keyword evidence="1" id="KW-0732">Signal</keyword>
<reference evidence="2 3" key="1">
    <citation type="submission" date="2019-08" db="EMBL/GenBank/DDBJ databases">
        <title>Aureimonas fodiniaquatilis sp. nov., isolated from a coal mine wastewater.</title>
        <authorList>
            <person name="Kim W."/>
        </authorList>
    </citation>
    <scope>NUCLEOTIDE SEQUENCE [LARGE SCALE GENOMIC DNA]</scope>
    <source>
        <strain evidence="2 3">CAU 1482</strain>
    </source>
</reference>
<dbReference type="EMBL" id="VTWH01000003">
    <property type="protein sequence ID" value="KAA0969365.1"/>
    <property type="molecule type" value="Genomic_DNA"/>
</dbReference>
<proteinExistence type="predicted"/>
<accession>A0A5B0DTV6</accession>
<dbReference type="OrthoDB" id="9809066at2"/>
<dbReference type="AlphaFoldDB" id="A0A5B0DTV6"/>
<dbReference type="Proteomes" id="UP000324738">
    <property type="component" value="Unassembled WGS sequence"/>
</dbReference>
<keyword evidence="3" id="KW-1185">Reference proteome</keyword>
<sequence>MKVSRTSAGFLMLAVFFPCGANAQEADELAKKLANPVANLISVPIQNNFDYGAGFAESGFAYTVNLQPVIPIPLSDDWLLISRTIIPIAYRDYLPDGDVGGLGDINASFFLSPQKPGSDGLILGFGPVFLLPTATEDVLGTGKFGVGPTGVLALQDGPWTVGALANHVWSVAGSDSREDVSQTFLQPFISRTIGGGRTVSANSEATYNWIDGEWTIPINVGISQIFKVGEQTLSLQVGGRYYADAPQGGPDWGFRTTLTFLFPQ</sequence>